<dbReference type="AlphaFoldDB" id="A0AAW0V6C5"/>
<dbReference type="Gene3D" id="3.30.420.10">
    <property type="entry name" value="Ribonuclease H-like superfamily/Ribonuclease H"/>
    <property type="match status" value="1"/>
</dbReference>
<keyword evidence="2" id="KW-1185">Reference proteome</keyword>
<comment type="caution">
    <text evidence="1">The sequence shown here is derived from an EMBL/GenBank/DDBJ whole genome shotgun (WGS) entry which is preliminary data.</text>
</comment>
<name>A0AAW0V6C5_SCYPA</name>
<dbReference type="PANTHER" id="PTHR47326">
    <property type="entry name" value="TRANSPOSABLE ELEMENT TC3 TRANSPOSASE-LIKE PROTEIN"/>
    <property type="match status" value="1"/>
</dbReference>
<dbReference type="Proteomes" id="UP001487740">
    <property type="component" value="Unassembled WGS sequence"/>
</dbReference>
<sequence>MFKIRHLVGVASRDMAAAVPRPGGGTRPGKACVAAVPADDTTYYPSITGLFLRHEFVGPQITEMFGEDSDIYFQQDGAPPHYHRDVRAYLDAVFPDTWIGRRGPIEYPARSPDLTPMDFFYGDT</sequence>
<accession>A0AAW0V6C5</accession>
<protein>
    <submittedName>
        <fullName evidence="1">Uncharacterized protein</fullName>
    </submittedName>
</protein>
<organism evidence="1 2">
    <name type="scientific">Scylla paramamosain</name>
    <name type="common">Mud crab</name>
    <dbReference type="NCBI Taxonomy" id="85552"/>
    <lineage>
        <taxon>Eukaryota</taxon>
        <taxon>Metazoa</taxon>
        <taxon>Ecdysozoa</taxon>
        <taxon>Arthropoda</taxon>
        <taxon>Crustacea</taxon>
        <taxon>Multicrustacea</taxon>
        <taxon>Malacostraca</taxon>
        <taxon>Eumalacostraca</taxon>
        <taxon>Eucarida</taxon>
        <taxon>Decapoda</taxon>
        <taxon>Pleocyemata</taxon>
        <taxon>Brachyura</taxon>
        <taxon>Eubrachyura</taxon>
        <taxon>Portunoidea</taxon>
        <taxon>Portunidae</taxon>
        <taxon>Portuninae</taxon>
        <taxon>Scylla</taxon>
    </lineage>
</organism>
<dbReference type="GO" id="GO:0003676">
    <property type="term" value="F:nucleic acid binding"/>
    <property type="evidence" value="ECO:0007669"/>
    <property type="project" value="InterPro"/>
</dbReference>
<gene>
    <name evidence="1" type="ORF">O3P69_007472</name>
</gene>
<dbReference type="EMBL" id="JARAKH010000002">
    <property type="protein sequence ID" value="KAK8406943.1"/>
    <property type="molecule type" value="Genomic_DNA"/>
</dbReference>
<reference evidence="1 2" key="1">
    <citation type="submission" date="2023-03" db="EMBL/GenBank/DDBJ databases">
        <title>High-quality genome of Scylla paramamosain provides insights in environmental adaptation.</title>
        <authorList>
            <person name="Zhang L."/>
        </authorList>
    </citation>
    <scope>NUCLEOTIDE SEQUENCE [LARGE SCALE GENOMIC DNA]</scope>
    <source>
        <strain evidence="1">LZ_2023a</strain>
        <tissue evidence="1">Muscle</tissue>
    </source>
</reference>
<dbReference type="PANTHER" id="PTHR47326:SF1">
    <property type="entry name" value="HTH PSQ-TYPE DOMAIN-CONTAINING PROTEIN"/>
    <property type="match status" value="1"/>
</dbReference>
<evidence type="ECO:0000313" key="2">
    <source>
        <dbReference type="Proteomes" id="UP001487740"/>
    </source>
</evidence>
<dbReference type="InterPro" id="IPR036397">
    <property type="entry name" value="RNaseH_sf"/>
</dbReference>
<proteinExistence type="predicted"/>
<evidence type="ECO:0000313" key="1">
    <source>
        <dbReference type="EMBL" id="KAK8406943.1"/>
    </source>
</evidence>